<feature type="region of interest" description="Disordered" evidence="4">
    <location>
        <begin position="442"/>
        <end position="463"/>
    </location>
</feature>
<dbReference type="InterPro" id="IPR015943">
    <property type="entry name" value="WD40/YVTN_repeat-like_dom_sf"/>
</dbReference>
<feature type="repeat" description="WD" evidence="3">
    <location>
        <begin position="250"/>
        <end position="291"/>
    </location>
</feature>
<dbReference type="PROSITE" id="PS50294">
    <property type="entry name" value="WD_REPEATS_REGION"/>
    <property type="match status" value="1"/>
</dbReference>
<protein>
    <submittedName>
        <fullName evidence="5">Vegetative incompatibility protein HET-E-1</fullName>
    </submittedName>
</protein>
<name>A0A8T9BAX3_9HELO</name>
<keyword evidence="6" id="KW-1185">Reference proteome</keyword>
<dbReference type="InterPro" id="IPR036322">
    <property type="entry name" value="WD40_repeat_dom_sf"/>
</dbReference>
<dbReference type="EMBL" id="QGMF01000452">
    <property type="protein sequence ID" value="TVY15769.1"/>
    <property type="molecule type" value="Genomic_DNA"/>
</dbReference>
<dbReference type="Gene3D" id="2.130.10.10">
    <property type="entry name" value="YVTN repeat-like/Quinoprotein amine dehydrogenase"/>
    <property type="match status" value="2"/>
</dbReference>
<evidence type="ECO:0000256" key="4">
    <source>
        <dbReference type="SAM" id="MobiDB-lite"/>
    </source>
</evidence>
<dbReference type="PANTHER" id="PTHR19848">
    <property type="entry name" value="WD40 REPEAT PROTEIN"/>
    <property type="match status" value="1"/>
</dbReference>
<dbReference type="AlphaFoldDB" id="A0A8T9BAX3"/>
<accession>A0A8T9BAX3</accession>
<proteinExistence type="predicted"/>
<dbReference type="SUPFAM" id="SSF50978">
    <property type="entry name" value="WD40 repeat-like"/>
    <property type="match status" value="1"/>
</dbReference>
<reference evidence="5 6" key="1">
    <citation type="submission" date="2018-05" db="EMBL/GenBank/DDBJ databases">
        <title>Whole genome sequencing for identification of molecular markers to develop diagnostic detection tools for the regulated plant pathogen Lachnellula willkommii.</title>
        <authorList>
            <person name="Giroux E."/>
            <person name="Bilodeau G."/>
        </authorList>
    </citation>
    <scope>NUCLEOTIDE SEQUENCE [LARGE SCALE GENOMIC DNA]</scope>
    <source>
        <strain evidence="5 6">CBS 203.66</strain>
    </source>
</reference>
<keyword evidence="2" id="KW-0677">Repeat</keyword>
<dbReference type="Proteomes" id="UP000469559">
    <property type="component" value="Unassembled WGS sequence"/>
</dbReference>
<comment type="caution">
    <text evidence="5">The sequence shown here is derived from an EMBL/GenBank/DDBJ whole genome shotgun (WGS) entry which is preliminary data.</text>
</comment>
<gene>
    <name evidence="5" type="primary">HET-E1_8</name>
    <name evidence="5" type="ORF">LARI1_G005860</name>
</gene>
<dbReference type="SMART" id="SM00320">
    <property type="entry name" value="WD40"/>
    <property type="match status" value="5"/>
</dbReference>
<dbReference type="PROSITE" id="PS00678">
    <property type="entry name" value="WD_REPEATS_1"/>
    <property type="match status" value="1"/>
</dbReference>
<evidence type="ECO:0000256" key="2">
    <source>
        <dbReference type="ARBA" id="ARBA00022737"/>
    </source>
</evidence>
<evidence type="ECO:0000313" key="5">
    <source>
        <dbReference type="EMBL" id="TVY15769.1"/>
    </source>
</evidence>
<dbReference type="PROSITE" id="PS50082">
    <property type="entry name" value="WD_REPEATS_2"/>
    <property type="match status" value="1"/>
</dbReference>
<dbReference type="InterPro" id="IPR001680">
    <property type="entry name" value="WD40_rpt"/>
</dbReference>
<sequence length="507" mass="56435">MPSYSSHQFYKDWRYSLAKDFTSPSGEPVKYARDGFRTWGSERYRIPFPESPNGASVNSDKSLIAIASKEDIHIYETANFTRVLVLKGHVSPIECFDFHPKDPKLLVSAESGFRPGSPAGEPTILFWNLDDEKDNPMLDENIISKIAGEAAETAIRSLQKADPRLDLSPEDEKSLSTAFEPAITNTVKTRRAASRKSLIGRLQDAFQSHIFSPSGSYLIYMPGKRPRSNGNDVWDIRIYSMVTHEDVFTLSGHSDAMMWFGFSPDEGMIATVSWDQTMRIWDAENGDQKYMFKTANQNWTGGFSPDSQKFAGTSVDGTLYVYSMIDGATLVQHKAESGRGWLRALSWSVDSQAVAVGGGHGGGPGLLFLYDLVEDKVTQQRVLSTDACQVEPEIRRMMGGYLECNAVRFVDGGRKVVTLISGDGGFETYDLETWEKWRFARPGVDPQPKEIEAGEDGAGNGEEKEIAHGGYLTTIWEDEKRKTIWIASMDSDGVRIWDLPMSTGETA</sequence>
<keyword evidence="1 3" id="KW-0853">WD repeat</keyword>
<dbReference type="InterPro" id="IPR019775">
    <property type="entry name" value="WD40_repeat_CS"/>
</dbReference>
<organism evidence="5 6">
    <name type="scientific">Lachnellula arida</name>
    <dbReference type="NCBI Taxonomy" id="1316785"/>
    <lineage>
        <taxon>Eukaryota</taxon>
        <taxon>Fungi</taxon>
        <taxon>Dikarya</taxon>
        <taxon>Ascomycota</taxon>
        <taxon>Pezizomycotina</taxon>
        <taxon>Leotiomycetes</taxon>
        <taxon>Helotiales</taxon>
        <taxon>Lachnaceae</taxon>
        <taxon>Lachnellula</taxon>
    </lineage>
</organism>
<dbReference type="PANTHER" id="PTHR19848:SF8">
    <property type="entry name" value="F-BOX AND WD REPEAT DOMAIN CONTAINING 7"/>
    <property type="match status" value="1"/>
</dbReference>
<evidence type="ECO:0000256" key="1">
    <source>
        <dbReference type="ARBA" id="ARBA00022574"/>
    </source>
</evidence>
<dbReference type="OrthoDB" id="1367865at2759"/>
<dbReference type="Pfam" id="PF00400">
    <property type="entry name" value="WD40"/>
    <property type="match status" value="1"/>
</dbReference>
<evidence type="ECO:0000313" key="6">
    <source>
        <dbReference type="Proteomes" id="UP000469559"/>
    </source>
</evidence>
<evidence type="ECO:0000256" key="3">
    <source>
        <dbReference type="PROSITE-ProRule" id="PRU00221"/>
    </source>
</evidence>